<sequence>MPRFLVYLFAIPLVLVLVGFILVSLLLDKEKILDLAAEELKAKTGATLAVGGAAELSFFPRLGLSLEQVALDMPGEQQTSLQARSLEIGVQLMPLLSKQVAIDSILLDGVLVSMTTEPAPAPVDTSALNDEQLARFYQQREAAREAAGKATGAENVLAIPLALEVARLQITDSRLEVREAGSDTQVIDIASLTVRELNLEGRSIPVEASITVAGEQAMELSLRGKVMINQDTQVIGLETLDIELGGALQAPVTMTTSGEVDINRQVADLNLVANISDTRAEGQLRYASFESPQVDAQLRLNRFTPALLALAGPEAAAAESAPAGGEAASDETDVPLPLDALRLMDTRADLVIEEVIWGSHRVQQLKAKLRVLNGEAIFPSITGTIHGGSLDMKASLNAKQSTARINTQGTLLQLDIASVLAAAEVEPVLSGRANLDWKLHGKGNTSGAISQTLRGPLNLRTEQAVLQGLGVEQMLCESVALVNREALSADFPADSAFEELAVTLQLGKGKARLQPLTARLPDISLSGEGEIDIASLDFDTTFSARLSPGLEQLDPACRVNERITAIAWPVNCRGNATGDPADWCAVDSKEILEDLAGNELKRKAQKEVEEKYGEEAGALLKGLLGD</sequence>
<dbReference type="InterPro" id="IPR052894">
    <property type="entry name" value="AsmA-related"/>
</dbReference>
<keyword evidence="1" id="KW-0472">Membrane</keyword>
<dbReference type="Proteomes" id="UP000265509">
    <property type="component" value="Unassembled WGS sequence"/>
</dbReference>
<protein>
    <submittedName>
        <fullName evidence="3">AsmA family protein</fullName>
    </submittedName>
</protein>
<evidence type="ECO:0000313" key="3">
    <source>
        <dbReference type="EMBL" id="RLQ23306.1"/>
    </source>
</evidence>
<name>A0A3L7E197_9GAMM</name>
<gene>
    <name evidence="3" type="ORF">DWB85_01770</name>
</gene>
<feature type="domain" description="AsmA" evidence="2">
    <location>
        <begin position="297"/>
        <end position="515"/>
    </location>
</feature>
<evidence type="ECO:0000256" key="1">
    <source>
        <dbReference type="SAM" id="Phobius"/>
    </source>
</evidence>
<comment type="caution">
    <text evidence="3">The sequence shown here is derived from an EMBL/GenBank/DDBJ whole genome shotgun (WGS) entry which is preliminary data.</text>
</comment>
<keyword evidence="4" id="KW-1185">Reference proteome</keyword>
<dbReference type="GO" id="GO:0005886">
    <property type="term" value="C:plasma membrane"/>
    <property type="evidence" value="ECO:0007669"/>
    <property type="project" value="TreeGrafter"/>
</dbReference>
<dbReference type="Pfam" id="PF05170">
    <property type="entry name" value="AsmA"/>
    <property type="match status" value="2"/>
</dbReference>
<evidence type="ECO:0000259" key="2">
    <source>
        <dbReference type="Pfam" id="PF05170"/>
    </source>
</evidence>
<dbReference type="AlphaFoldDB" id="A0A3L7E197"/>
<evidence type="ECO:0000313" key="4">
    <source>
        <dbReference type="Proteomes" id="UP000265509"/>
    </source>
</evidence>
<accession>A0A3L7E197</accession>
<keyword evidence="1" id="KW-1133">Transmembrane helix</keyword>
<dbReference type="GO" id="GO:0090313">
    <property type="term" value="P:regulation of protein targeting to membrane"/>
    <property type="evidence" value="ECO:0007669"/>
    <property type="project" value="TreeGrafter"/>
</dbReference>
<dbReference type="PANTHER" id="PTHR30441:SF4">
    <property type="entry name" value="PROTEIN ASMA"/>
    <property type="match status" value="1"/>
</dbReference>
<dbReference type="OrthoDB" id="9766390at2"/>
<organism evidence="3 4">
    <name type="scientific">Seongchinamella sediminis</name>
    <dbReference type="NCBI Taxonomy" id="2283635"/>
    <lineage>
        <taxon>Bacteria</taxon>
        <taxon>Pseudomonadati</taxon>
        <taxon>Pseudomonadota</taxon>
        <taxon>Gammaproteobacteria</taxon>
        <taxon>Cellvibrionales</taxon>
        <taxon>Halieaceae</taxon>
        <taxon>Seongchinamella</taxon>
    </lineage>
</organism>
<proteinExistence type="predicted"/>
<dbReference type="InterPro" id="IPR007844">
    <property type="entry name" value="AsmA"/>
</dbReference>
<feature type="domain" description="AsmA" evidence="2">
    <location>
        <begin position="1"/>
        <end position="184"/>
    </location>
</feature>
<dbReference type="PANTHER" id="PTHR30441">
    <property type="entry name" value="DUF748 DOMAIN-CONTAINING PROTEIN"/>
    <property type="match status" value="1"/>
</dbReference>
<reference evidence="3 4" key="1">
    <citation type="submission" date="2018-07" db="EMBL/GenBank/DDBJ databases">
        <title>Halioglobus sp. genome submission.</title>
        <authorList>
            <person name="Ye M.-Q."/>
            <person name="Du Z.-J."/>
        </authorList>
    </citation>
    <scope>NUCLEOTIDE SEQUENCE [LARGE SCALE GENOMIC DNA]</scope>
    <source>
        <strain evidence="3 4">U0301</strain>
    </source>
</reference>
<dbReference type="RefSeq" id="WP_117952484.1">
    <property type="nucleotide sequence ID" value="NZ_QRAN01000002.1"/>
</dbReference>
<feature type="transmembrane region" description="Helical" evidence="1">
    <location>
        <begin position="6"/>
        <end position="27"/>
    </location>
</feature>
<keyword evidence="1" id="KW-0812">Transmembrane</keyword>
<dbReference type="EMBL" id="QRAN01000002">
    <property type="protein sequence ID" value="RLQ23306.1"/>
    <property type="molecule type" value="Genomic_DNA"/>
</dbReference>